<sequence>MPIAPIYQYVMSRLVSPKLGGYPAHNAEDKLYSKDMYIIE</sequence>
<gene>
    <name evidence="1" type="ORF">JCM19241_2098</name>
</gene>
<comment type="caution">
    <text evidence="1">The sequence shown here is derived from an EMBL/GenBank/DDBJ whole genome shotgun (WGS) entry which is preliminary data.</text>
</comment>
<dbReference type="EMBL" id="BBSC01000022">
    <property type="protein sequence ID" value="GAM78873.1"/>
    <property type="molecule type" value="Genomic_DNA"/>
</dbReference>
<reference evidence="1 2" key="1">
    <citation type="submission" date="2015-01" db="EMBL/GenBank/DDBJ databases">
        <title>Vibrio sp. C94 JCM 19241 whole genome shotgun sequence.</title>
        <authorList>
            <person name="Sawabe T."/>
            <person name="Meirelles P."/>
            <person name="Feng G."/>
            <person name="Sayaka M."/>
            <person name="Hattori M."/>
            <person name="Ohkuma M."/>
        </authorList>
    </citation>
    <scope>NUCLEOTIDE SEQUENCE [LARGE SCALE GENOMIC DNA]</scope>
    <source>
        <strain evidence="2">JCM 19241</strain>
    </source>
</reference>
<evidence type="ECO:0000313" key="2">
    <source>
        <dbReference type="Proteomes" id="UP000031666"/>
    </source>
</evidence>
<dbReference type="STRING" id="1481914.JCM19241_2098"/>
<protein>
    <submittedName>
        <fullName evidence="1">Oligopeptide ABC transporter</fullName>
    </submittedName>
</protein>
<dbReference type="AlphaFoldDB" id="A0A0B8QVA5"/>
<evidence type="ECO:0000313" key="1">
    <source>
        <dbReference type="EMBL" id="GAM78873.1"/>
    </source>
</evidence>
<accession>A0A0B8QVA5</accession>
<reference evidence="1 2" key="2">
    <citation type="submission" date="2015-01" db="EMBL/GenBank/DDBJ databases">
        <authorList>
            <consortium name="NBRP consortium"/>
            <person name="Sawabe T."/>
            <person name="Meirelles P."/>
            <person name="Feng G."/>
            <person name="Sayaka M."/>
            <person name="Hattori M."/>
            <person name="Ohkuma M."/>
        </authorList>
    </citation>
    <scope>NUCLEOTIDE SEQUENCE [LARGE SCALE GENOMIC DNA]</scope>
    <source>
        <strain evidence="2">JCM 19241</strain>
    </source>
</reference>
<name>A0A0B8QVA5_9VIBR</name>
<proteinExistence type="predicted"/>
<dbReference type="Proteomes" id="UP000031666">
    <property type="component" value="Unassembled WGS sequence"/>
</dbReference>
<organism evidence="1 2">
    <name type="scientific">Vibrio ishigakensis</name>
    <dbReference type="NCBI Taxonomy" id="1481914"/>
    <lineage>
        <taxon>Bacteria</taxon>
        <taxon>Pseudomonadati</taxon>
        <taxon>Pseudomonadota</taxon>
        <taxon>Gammaproteobacteria</taxon>
        <taxon>Vibrionales</taxon>
        <taxon>Vibrionaceae</taxon>
        <taxon>Vibrio</taxon>
    </lineage>
</organism>